<feature type="signal peptide" evidence="2">
    <location>
        <begin position="1"/>
        <end position="20"/>
    </location>
</feature>
<evidence type="ECO:0008006" key="5">
    <source>
        <dbReference type="Google" id="ProtNLM"/>
    </source>
</evidence>
<keyword evidence="1" id="KW-1133">Transmembrane helix</keyword>
<evidence type="ECO:0000256" key="1">
    <source>
        <dbReference type="SAM" id="Phobius"/>
    </source>
</evidence>
<evidence type="ECO:0000313" key="3">
    <source>
        <dbReference type="EMBL" id="SDM60728.1"/>
    </source>
</evidence>
<keyword evidence="1" id="KW-0472">Membrane</keyword>
<organism evidence="3 4">
    <name type="scientific">Nonomuraea jiangxiensis</name>
    <dbReference type="NCBI Taxonomy" id="633440"/>
    <lineage>
        <taxon>Bacteria</taxon>
        <taxon>Bacillati</taxon>
        <taxon>Actinomycetota</taxon>
        <taxon>Actinomycetes</taxon>
        <taxon>Streptosporangiales</taxon>
        <taxon>Streptosporangiaceae</taxon>
        <taxon>Nonomuraea</taxon>
    </lineage>
</organism>
<dbReference type="Pfam" id="PF19733">
    <property type="entry name" value="DUF6223"/>
    <property type="match status" value="1"/>
</dbReference>
<dbReference type="InterPro" id="IPR045770">
    <property type="entry name" value="DUF6223"/>
</dbReference>
<name>A0A1G9ULE6_9ACTN</name>
<accession>A0A1G9ULE6</accession>
<feature type="chain" id="PRO_5011713181" description="Major facilitator superfamily (MFS) profile domain-containing protein" evidence="2">
    <location>
        <begin position="21"/>
        <end position="138"/>
    </location>
</feature>
<feature type="transmembrane region" description="Helical" evidence="1">
    <location>
        <begin position="40"/>
        <end position="64"/>
    </location>
</feature>
<gene>
    <name evidence="3" type="ORF">SAMN05421869_14911</name>
</gene>
<sequence length="138" mass="13212">MSVRHLFTSLLVGLGPAAPAVVNALAQPDPTVYGWTTGRVWASAAALVGLAGAVIGGLALARSAGRVGTGTGRRGAVVALAAGLAGTIVGGVVVAVADGGPGAGYGIVGGYVALVVGPIAVLLGGLALNRSRRSHRVG</sequence>
<feature type="transmembrane region" description="Helical" evidence="1">
    <location>
        <begin position="76"/>
        <end position="97"/>
    </location>
</feature>
<evidence type="ECO:0000313" key="4">
    <source>
        <dbReference type="Proteomes" id="UP000199202"/>
    </source>
</evidence>
<keyword evidence="1" id="KW-0812">Transmembrane</keyword>
<proteinExistence type="predicted"/>
<keyword evidence="2" id="KW-0732">Signal</keyword>
<dbReference type="RefSeq" id="WP_090947007.1">
    <property type="nucleotide sequence ID" value="NZ_FNDJ01000049.1"/>
</dbReference>
<evidence type="ECO:0000256" key="2">
    <source>
        <dbReference type="SAM" id="SignalP"/>
    </source>
</evidence>
<dbReference type="Proteomes" id="UP000199202">
    <property type="component" value="Unassembled WGS sequence"/>
</dbReference>
<keyword evidence="4" id="KW-1185">Reference proteome</keyword>
<reference evidence="3 4" key="1">
    <citation type="submission" date="2016-10" db="EMBL/GenBank/DDBJ databases">
        <authorList>
            <person name="de Groot N.N."/>
        </authorList>
    </citation>
    <scope>NUCLEOTIDE SEQUENCE [LARGE SCALE GENOMIC DNA]</scope>
    <source>
        <strain evidence="3 4">CGMCC 4.6533</strain>
    </source>
</reference>
<dbReference type="EMBL" id="FNDJ01000049">
    <property type="protein sequence ID" value="SDM60728.1"/>
    <property type="molecule type" value="Genomic_DNA"/>
</dbReference>
<dbReference type="STRING" id="633440.SAMN05421869_14911"/>
<feature type="transmembrane region" description="Helical" evidence="1">
    <location>
        <begin position="103"/>
        <end position="128"/>
    </location>
</feature>
<protein>
    <recommendedName>
        <fullName evidence="5">Major facilitator superfamily (MFS) profile domain-containing protein</fullName>
    </recommendedName>
</protein>
<dbReference type="AlphaFoldDB" id="A0A1G9ULE6"/>